<organism evidence="2 3">
    <name type="scientific">Nitrosomonas cryotolerans ATCC 49181</name>
    <dbReference type="NCBI Taxonomy" id="1131553"/>
    <lineage>
        <taxon>Bacteria</taxon>
        <taxon>Pseudomonadati</taxon>
        <taxon>Pseudomonadota</taxon>
        <taxon>Betaproteobacteria</taxon>
        <taxon>Nitrosomonadales</taxon>
        <taxon>Nitrosomonadaceae</taxon>
        <taxon>Nitrosomonas</taxon>
    </lineage>
</organism>
<proteinExistence type="predicted"/>
<feature type="transmembrane region" description="Helical" evidence="1">
    <location>
        <begin position="239"/>
        <end position="256"/>
    </location>
</feature>
<sequence length="262" mass="30296">MAGIFNLSPMSRSRLIVLLSLLTVIFVSWFYLFYQHWQMTSLPMSEMWTPPSETAAWQLMDFGLVYVMWAVMMAAMMLPSAIPMILVFNKICKQRQLAPHLRVFLFVVAYLLIWFIFSAVLTVLQWQMHGLHFLSPMMDNQSKYMAATIFLLAGAYQFMPLKEIFLQNCRSPMGFLLTEWREGFSGAYYMGLKHGSMCVGCCWLQMLIMFAVGIMNLLAMVLITLLVLIEKTLPAYNQWICRLVGVLFIGWGVWIFPVEVDL</sequence>
<dbReference type="InterPro" id="IPR018688">
    <property type="entry name" value="PpoB2-like"/>
</dbReference>
<dbReference type="Proteomes" id="UP000185062">
    <property type="component" value="Unassembled WGS sequence"/>
</dbReference>
<feature type="transmembrane region" description="Helical" evidence="1">
    <location>
        <begin position="144"/>
        <end position="161"/>
    </location>
</feature>
<reference evidence="2 3" key="1">
    <citation type="submission" date="2016-12" db="EMBL/GenBank/DDBJ databases">
        <authorList>
            <person name="Song W.-J."/>
            <person name="Kurnit D.M."/>
        </authorList>
    </citation>
    <scope>NUCLEOTIDE SEQUENCE [LARGE SCALE GENOMIC DNA]</scope>
    <source>
        <strain evidence="2 3">ATCC 49181</strain>
    </source>
</reference>
<feature type="transmembrane region" description="Helical" evidence="1">
    <location>
        <begin position="15"/>
        <end position="34"/>
    </location>
</feature>
<dbReference type="eggNOG" id="COG5486">
    <property type="taxonomic scope" value="Bacteria"/>
</dbReference>
<evidence type="ECO:0000313" key="2">
    <source>
        <dbReference type="EMBL" id="SIO00509.1"/>
    </source>
</evidence>
<gene>
    <name evidence="2" type="ORF">SAMN02743940_0472</name>
</gene>
<evidence type="ECO:0000256" key="1">
    <source>
        <dbReference type="SAM" id="Phobius"/>
    </source>
</evidence>
<keyword evidence="1" id="KW-0472">Membrane</keyword>
<dbReference type="AlphaFoldDB" id="A0A1N6FYY7"/>
<keyword evidence="3" id="KW-1185">Reference proteome</keyword>
<name>A0A1N6FYY7_9PROT</name>
<feature type="transmembrane region" description="Helical" evidence="1">
    <location>
        <begin position="101"/>
        <end position="124"/>
    </location>
</feature>
<keyword evidence="1" id="KW-1133">Transmembrane helix</keyword>
<protein>
    <submittedName>
        <fullName evidence="2">Predicted metal-binding membrane protein</fullName>
    </submittedName>
</protein>
<feature type="transmembrane region" description="Helical" evidence="1">
    <location>
        <begin position="66"/>
        <end position="89"/>
    </location>
</feature>
<dbReference type="STRING" id="44575.SAMN05216419_10707"/>
<evidence type="ECO:0000313" key="3">
    <source>
        <dbReference type="Proteomes" id="UP000185062"/>
    </source>
</evidence>
<feature type="transmembrane region" description="Helical" evidence="1">
    <location>
        <begin position="203"/>
        <end position="227"/>
    </location>
</feature>
<accession>A0A1N6FYY7</accession>
<dbReference type="Pfam" id="PF09948">
    <property type="entry name" value="PpoB2"/>
    <property type="match status" value="1"/>
</dbReference>
<dbReference type="EMBL" id="FSRO01000001">
    <property type="protein sequence ID" value="SIO00509.1"/>
    <property type="molecule type" value="Genomic_DNA"/>
</dbReference>
<keyword evidence="1" id="KW-0812">Transmembrane</keyword>